<feature type="domain" description="PNPLA" evidence="2">
    <location>
        <begin position="31"/>
        <end position="215"/>
    </location>
</feature>
<dbReference type="GO" id="GO:0006629">
    <property type="term" value="P:lipid metabolic process"/>
    <property type="evidence" value="ECO:0007669"/>
    <property type="project" value="UniProtKB-KW"/>
</dbReference>
<dbReference type="Gene3D" id="3.40.1090.10">
    <property type="entry name" value="Cytosolic phospholipase A2 catalytic domain"/>
    <property type="match status" value="2"/>
</dbReference>
<name>A0A6C0IT30_9ZZZZ</name>
<dbReference type="InterPro" id="IPR052580">
    <property type="entry name" value="Lipid_Hydrolase"/>
</dbReference>
<evidence type="ECO:0000259" key="2">
    <source>
        <dbReference type="PROSITE" id="PS51635"/>
    </source>
</evidence>
<dbReference type="InterPro" id="IPR016035">
    <property type="entry name" value="Acyl_Trfase/lysoPLipase"/>
</dbReference>
<proteinExistence type="predicted"/>
<dbReference type="PROSITE" id="PS51635">
    <property type="entry name" value="PNPLA"/>
    <property type="match status" value="1"/>
</dbReference>
<accession>A0A6C0IT30</accession>
<sequence length="305" mass="34984">MDSSNNIVDTSNNEISDSIEGKPEDTCIKHLVCSGGGINGFLFYSVFKEANLRKIWDIKNIRTYYGTSVGTIVGAMILLANSWEDIDEYLIHRPWEHVFRFDLPILFESVDRRGVYNMHHIHTILSPFILAKDKTLDLTMQEFYELTNVEFHCIVTEVNTHTQIDISYKTHPTWKLLDAIYSSCALPIVFAPLLKDDKCYADGSIITNCAINESIENGANPDETLAVYSIQDLEHSIDINEDSTMFDYVGKIMKNIIHLRTSHIYPDVKYAYKLPMLATNFSSIYELSKDKERRIELIESGKQYV</sequence>
<protein>
    <recommendedName>
        <fullName evidence="2">PNPLA domain-containing protein</fullName>
    </recommendedName>
</protein>
<evidence type="ECO:0000256" key="1">
    <source>
        <dbReference type="ARBA" id="ARBA00023098"/>
    </source>
</evidence>
<keyword evidence="1" id="KW-0443">Lipid metabolism</keyword>
<dbReference type="EMBL" id="MN740241">
    <property type="protein sequence ID" value="QHT95576.1"/>
    <property type="molecule type" value="Genomic_DNA"/>
</dbReference>
<dbReference type="InterPro" id="IPR002641">
    <property type="entry name" value="PNPLA_dom"/>
</dbReference>
<dbReference type="SUPFAM" id="SSF52151">
    <property type="entry name" value="FabD/lysophospholipase-like"/>
    <property type="match status" value="1"/>
</dbReference>
<reference evidence="3" key="1">
    <citation type="journal article" date="2020" name="Nature">
        <title>Giant virus diversity and host interactions through global metagenomics.</title>
        <authorList>
            <person name="Schulz F."/>
            <person name="Roux S."/>
            <person name="Paez-Espino D."/>
            <person name="Jungbluth S."/>
            <person name="Walsh D.A."/>
            <person name="Denef V.J."/>
            <person name="McMahon K.D."/>
            <person name="Konstantinidis K.T."/>
            <person name="Eloe-Fadrosh E.A."/>
            <person name="Kyrpides N.C."/>
            <person name="Woyke T."/>
        </authorList>
    </citation>
    <scope>NUCLEOTIDE SEQUENCE</scope>
    <source>
        <strain evidence="3">GVMAG-M-3300024261-8</strain>
    </source>
</reference>
<organism evidence="3">
    <name type="scientific">viral metagenome</name>
    <dbReference type="NCBI Taxonomy" id="1070528"/>
    <lineage>
        <taxon>unclassified sequences</taxon>
        <taxon>metagenomes</taxon>
        <taxon>organismal metagenomes</taxon>
    </lineage>
</organism>
<dbReference type="AlphaFoldDB" id="A0A6C0IT30"/>
<evidence type="ECO:0000313" key="3">
    <source>
        <dbReference type="EMBL" id="QHT95576.1"/>
    </source>
</evidence>
<dbReference type="PANTHER" id="PTHR46394">
    <property type="entry name" value="ANNEXIN"/>
    <property type="match status" value="1"/>
</dbReference>
<dbReference type="PANTHER" id="PTHR46394:SF1">
    <property type="entry name" value="PNPLA DOMAIN-CONTAINING PROTEIN"/>
    <property type="match status" value="1"/>
</dbReference>
<dbReference type="Pfam" id="PF01734">
    <property type="entry name" value="Patatin"/>
    <property type="match status" value="1"/>
</dbReference>